<evidence type="ECO:0000256" key="10">
    <source>
        <dbReference type="ARBA" id="ARBA00022836"/>
    </source>
</evidence>
<dbReference type="PANTHER" id="PTHR21649">
    <property type="entry name" value="CHLOROPHYLL A/B BINDING PROTEIN"/>
    <property type="match status" value="1"/>
</dbReference>
<keyword evidence="12" id="KW-1133">Transmembrane helix</keyword>
<evidence type="ECO:0000256" key="6">
    <source>
        <dbReference type="ARBA" id="ARBA00022553"/>
    </source>
</evidence>
<name>A0AAV1RKJ7_9ROSI</name>
<dbReference type="AlphaFoldDB" id="A0AAV1RKJ7"/>
<feature type="binding site" evidence="16">
    <location>
        <position position="98"/>
    </location>
    <ligand>
        <name>chlorophyll a</name>
        <dbReference type="ChEBI" id="CHEBI:58416"/>
        <label>1</label>
    </ligand>
</feature>
<feature type="binding site" description="axial binding residue" evidence="16">
    <location>
        <position position="60"/>
    </location>
    <ligand>
        <name>chlorophyll b</name>
        <dbReference type="ChEBI" id="CHEBI:61721"/>
        <label>1</label>
    </ligand>
    <ligandPart>
        <name>Mg</name>
        <dbReference type="ChEBI" id="CHEBI:25107"/>
    </ligandPart>
</feature>
<keyword evidence="17" id="KW-0604">Photosystem II</keyword>
<reference evidence="18 19" key="1">
    <citation type="submission" date="2024-01" db="EMBL/GenBank/DDBJ databases">
        <authorList>
            <person name="Waweru B."/>
        </authorList>
    </citation>
    <scope>NUCLEOTIDE SEQUENCE [LARGE SCALE GENOMIC DNA]</scope>
</reference>
<keyword evidence="7 17" id="KW-0934">Plastid</keyword>
<keyword evidence="15" id="KW-0472">Membrane</keyword>
<dbReference type="GO" id="GO:0009535">
    <property type="term" value="C:chloroplast thylakoid membrane"/>
    <property type="evidence" value="ECO:0007669"/>
    <property type="project" value="UniProtKB-SubCell"/>
</dbReference>
<protein>
    <recommendedName>
        <fullName evidence="17">Chlorophyll a-b binding protein, chloroplastic</fullName>
    </recommendedName>
</protein>
<evidence type="ECO:0000256" key="9">
    <source>
        <dbReference type="ARBA" id="ARBA00022723"/>
    </source>
</evidence>
<accession>A0AAV1RKJ7</accession>
<dbReference type="Pfam" id="PF00504">
    <property type="entry name" value="Chloroa_b-bind"/>
    <property type="match status" value="1"/>
</dbReference>
<evidence type="ECO:0000256" key="16">
    <source>
        <dbReference type="PIRSR" id="PIRSR601344-1"/>
    </source>
</evidence>
<organism evidence="18 19">
    <name type="scientific">Dovyalis caffra</name>
    <dbReference type="NCBI Taxonomy" id="77055"/>
    <lineage>
        <taxon>Eukaryota</taxon>
        <taxon>Viridiplantae</taxon>
        <taxon>Streptophyta</taxon>
        <taxon>Embryophyta</taxon>
        <taxon>Tracheophyta</taxon>
        <taxon>Spermatophyta</taxon>
        <taxon>Magnoliopsida</taxon>
        <taxon>eudicotyledons</taxon>
        <taxon>Gunneridae</taxon>
        <taxon>Pentapetalae</taxon>
        <taxon>rosids</taxon>
        <taxon>fabids</taxon>
        <taxon>Malpighiales</taxon>
        <taxon>Salicaceae</taxon>
        <taxon>Flacourtieae</taxon>
        <taxon>Dovyalis</taxon>
    </lineage>
</organism>
<evidence type="ECO:0000256" key="3">
    <source>
        <dbReference type="ARBA" id="ARBA00022494"/>
    </source>
</evidence>
<keyword evidence="3 16" id="KW-0148">Chlorophyll</keyword>
<dbReference type="Gene3D" id="1.10.3460.10">
    <property type="entry name" value="Chlorophyll a/b binding protein domain"/>
    <property type="match status" value="1"/>
</dbReference>
<feature type="binding site" description="axial binding residue" evidence="16">
    <location>
        <position position="103"/>
    </location>
    <ligand>
        <name>chlorophyll b</name>
        <dbReference type="ChEBI" id="CHEBI:61721"/>
        <label>1</label>
    </ligand>
    <ligandPart>
        <name>Mg</name>
        <dbReference type="ChEBI" id="CHEBI:25107"/>
    </ligandPart>
</feature>
<dbReference type="GO" id="GO:0009522">
    <property type="term" value="C:photosystem I"/>
    <property type="evidence" value="ECO:0007669"/>
    <property type="project" value="UniProtKB-KW"/>
</dbReference>
<dbReference type="GO" id="GO:0046872">
    <property type="term" value="F:metal ion binding"/>
    <property type="evidence" value="ECO:0007669"/>
    <property type="project" value="UniProtKB-KW"/>
</dbReference>
<evidence type="ECO:0000256" key="1">
    <source>
        <dbReference type="ARBA" id="ARBA00004334"/>
    </source>
</evidence>
<evidence type="ECO:0000256" key="8">
    <source>
        <dbReference type="ARBA" id="ARBA00022692"/>
    </source>
</evidence>
<feature type="binding site" evidence="16">
    <location>
        <position position="79"/>
    </location>
    <ligand>
        <name>chlorophyll a</name>
        <dbReference type="ChEBI" id="CHEBI:58416"/>
        <label>1</label>
    </ligand>
</feature>
<proteinExistence type="inferred from homology"/>
<evidence type="ECO:0000256" key="5">
    <source>
        <dbReference type="ARBA" id="ARBA00022531"/>
    </source>
</evidence>
<evidence type="ECO:0000256" key="14">
    <source>
        <dbReference type="ARBA" id="ARBA00023078"/>
    </source>
</evidence>
<feature type="binding site" evidence="16">
    <location>
        <position position="85"/>
    </location>
    <ligand>
        <name>chlorophyll a</name>
        <dbReference type="ChEBI" id="CHEBI:58416"/>
        <label>1</label>
    </ligand>
</feature>
<comment type="caution">
    <text evidence="18">The sequence shown here is derived from an EMBL/GenBank/DDBJ whole genome shotgun (WGS) entry which is preliminary data.</text>
</comment>
<keyword evidence="9" id="KW-0479">Metal-binding</keyword>
<evidence type="ECO:0000313" key="18">
    <source>
        <dbReference type="EMBL" id="CAK7336971.1"/>
    </source>
</evidence>
<keyword evidence="4 17" id="KW-0150">Chloroplast</keyword>
<keyword evidence="5 17" id="KW-0602">Photosynthesis</keyword>
<evidence type="ECO:0000256" key="2">
    <source>
        <dbReference type="ARBA" id="ARBA00007259"/>
    </source>
</evidence>
<comment type="similarity">
    <text evidence="2 17">Belongs to the light-harvesting chlorophyll a/b-binding (LHC) protein family.</text>
</comment>
<keyword evidence="10 17" id="KW-0603">Photosystem I</keyword>
<sequence>MSSTMAAATMALSSPSLVEKAVKLTPFSPELMGNGRVSIRKTSRPVPFGSPWYDPDRVKYLGPFSGEPPSYLTGGDYGWDTNGLSADPETFPKNRELEVIHSRFNEECRSDDTDLEIEDDDFADREDFYSEKHRYNINLVSEALFPVRFMPWKEMEKWVRNLCQDMGIQFGLNARRELCTRETGDDIPFCRIHGQTQMFKCKLSDFQEFVPRYGHIEFG</sequence>
<keyword evidence="8" id="KW-0812">Transmembrane</keyword>
<comment type="subcellular location">
    <subcellularLocation>
        <location evidence="1 17">Plastid</location>
        <location evidence="1 17">Chloroplast thylakoid membrane</location>
    </subcellularLocation>
</comment>
<dbReference type="GO" id="GO:0009523">
    <property type="term" value="C:photosystem II"/>
    <property type="evidence" value="ECO:0007669"/>
    <property type="project" value="UniProtKB-KW"/>
</dbReference>
<evidence type="ECO:0000256" key="11">
    <source>
        <dbReference type="ARBA" id="ARBA00022842"/>
    </source>
</evidence>
<dbReference type="GO" id="GO:0009765">
    <property type="term" value="P:photosynthesis, light harvesting"/>
    <property type="evidence" value="ECO:0007669"/>
    <property type="project" value="InterPro"/>
</dbReference>
<evidence type="ECO:0000256" key="13">
    <source>
        <dbReference type="ARBA" id="ARBA00022991"/>
    </source>
</evidence>
<gene>
    <name evidence="18" type="ORF">DCAF_LOCUS11997</name>
</gene>
<evidence type="ECO:0000256" key="12">
    <source>
        <dbReference type="ARBA" id="ARBA00022989"/>
    </source>
</evidence>
<keyword evidence="14 17" id="KW-0793">Thylakoid</keyword>
<keyword evidence="13 17" id="KW-0157">Chromophore</keyword>
<evidence type="ECO:0000256" key="17">
    <source>
        <dbReference type="RuleBase" id="RU363080"/>
    </source>
</evidence>
<keyword evidence="11" id="KW-0460">Magnesium</keyword>
<dbReference type="InterPro" id="IPR001344">
    <property type="entry name" value="Chloro_AB-bd_pln"/>
</dbReference>
<evidence type="ECO:0000256" key="4">
    <source>
        <dbReference type="ARBA" id="ARBA00022528"/>
    </source>
</evidence>
<dbReference type="SUPFAM" id="SSF103511">
    <property type="entry name" value="Chlorophyll a-b binding protein"/>
    <property type="match status" value="1"/>
</dbReference>
<dbReference type="GO" id="GO:0016168">
    <property type="term" value="F:chlorophyll binding"/>
    <property type="evidence" value="ECO:0007669"/>
    <property type="project" value="UniProtKB-KW"/>
</dbReference>
<evidence type="ECO:0000256" key="7">
    <source>
        <dbReference type="ARBA" id="ARBA00022640"/>
    </source>
</evidence>
<dbReference type="InterPro" id="IPR022796">
    <property type="entry name" value="Chloroa_b-bind"/>
</dbReference>
<keyword evidence="6" id="KW-0597">Phosphoprotein</keyword>
<dbReference type="Proteomes" id="UP001314170">
    <property type="component" value="Unassembled WGS sequence"/>
</dbReference>
<evidence type="ECO:0000313" key="19">
    <source>
        <dbReference type="Proteomes" id="UP001314170"/>
    </source>
</evidence>
<comment type="function">
    <text evidence="17">The light-harvesting complex (LHC) functions as a light receptor, it captures and delivers excitation energy to photosystems with which it is closely associated.</text>
</comment>
<feature type="binding site" evidence="16">
    <location>
        <position position="101"/>
    </location>
    <ligand>
        <name>chlorophyll a</name>
        <dbReference type="ChEBI" id="CHEBI:58416"/>
        <label>1</label>
    </ligand>
</feature>
<keyword evidence="19" id="KW-1185">Reference proteome</keyword>
<dbReference type="EMBL" id="CAWUPB010001009">
    <property type="protein sequence ID" value="CAK7336971.1"/>
    <property type="molecule type" value="Genomic_DNA"/>
</dbReference>
<evidence type="ECO:0000256" key="15">
    <source>
        <dbReference type="ARBA" id="ARBA00023136"/>
    </source>
</evidence>